<dbReference type="Proteomes" id="UP001253595">
    <property type="component" value="Unassembled WGS sequence"/>
</dbReference>
<dbReference type="InterPro" id="IPR004387">
    <property type="entry name" value="Pept_M50_Zn"/>
</dbReference>
<evidence type="ECO:0000256" key="7">
    <source>
        <dbReference type="ARBA" id="ARBA00022833"/>
    </source>
</evidence>
<comment type="cofactor">
    <cofactor evidence="1 11">
        <name>Zn(2+)</name>
        <dbReference type="ChEBI" id="CHEBI:29105"/>
    </cofactor>
</comment>
<evidence type="ECO:0000256" key="5">
    <source>
        <dbReference type="ARBA" id="ARBA00022692"/>
    </source>
</evidence>
<dbReference type="CDD" id="cd23081">
    <property type="entry name" value="cpPDZ_EcRseP-like"/>
    <property type="match status" value="1"/>
</dbReference>
<dbReference type="PANTHER" id="PTHR42837">
    <property type="entry name" value="REGULATOR OF SIGMA-E PROTEASE RSEP"/>
    <property type="match status" value="1"/>
</dbReference>
<dbReference type="NCBIfam" id="NF008046">
    <property type="entry name" value="PRK10779.1"/>
    <property type="match status" value="1"/>
</dbReference>
<keyword evidence="14" id="KW-1185">Reference proteome</keyword>
<protein>
    <recommendedName>
        <fullName evidence="11">Zinc metalloprotease</fullName>
        <ecNumber evidence="11">3.4.24.-</ecNumber>
    </recommendedName>
</protein>
<feature type="transmembrane region" description="Helical" evidence="11">
    <location>
        <begin position="379"/>
        <end position="411"/>
    </location>
</feature>
<evidence type="ECO:0000313" key="14">
    <source>
        <dbReference type="Proteomes" id="UP001253595"/>
    </source>
</evidence>
<dbReference type="EMBL" id="JAVDVX010000003">
    <property type="protein sequence ID" value="MDR7089862.1"/>
    <property type="molecule type" value="Genomic_DNA"/>
</dbReference>
<evidence type="ECO:0000256" key="3">
    <source>
        <dbReference type="ARBA" id="ARBA00007931"/>
    </source>
</evidence>
<keyword evidence="11" id="KW-0479">Metal-binding</keyword>
<dbReference type="Pfam" id="PF02163">
    <property type="entry name" value="Peptidase_M50"/>
    <property type="match status" value="1"/>
</dbReference>
<dbReference type="PANTHER" id="PTHR42837:SF2">
    <property type="entry name" value="MEMBRANE METALLOPROTEASE ARASP2, CHLOROPLASTIC-RELATED"/>
    <property type="match status" value="1"/>
</dbReference>
<evidence type="ECO:0000256" key="9">
    <source>
        <dbReference type="ARBA" id="ARBA00023049"/>
    </source>
</evidence>
<comment type="caution">
    <text evidence="13">The sequence shown here is derived from an EMBL/GenBank/DDBJ whole genome shotgun (WGS) entry which is preliminary data.</text>
</comment>
<dbReference type="InterPro" id="IPR008915">
    <property type="entry name" value="Peptidase_M50"/>
</dbReference>
<name>A0ABU1UXC8_9GAMM</name>
<feature type="transmembrane region" description="Helical" evidence="11">
    <location>
        <begin position="423"/>
        <end position="444"/>
    </location>
</feature>
<evidence type="ECO:0000256" key="4">
    <source>
        <dbReference type="ARBA" id="ARBA00022670"/>
    </source>
</evidence>
<organism evidence="13 14">
    <name type="scientific">Cellvibrio fibrivorans</name>
    <dbReference type="NCBI Taxonomy" id="126350"/>
    <lineage>
        <taxon>Bacteria</taxon>
        <taxon>Pseudomonadati</taxon>
        <taxon>Pseudomonadota</taxon>
        <taxon>Gammaproteobacteria</taxon>
        <taxon>Cellvibrionales</taxon>
        <taxon>Cellvibrionaceae</taxon>
        <taxon>Cellvibrio</taxon>
    </lineage>
</organism>
<keyword evidence="5 11" id="KW-0812">Transmembrane</keyword>
<dbReference type="CDD" id="cd06163">
    <property type="entry name" value="S2P-M50_PDZ_RseP-like"/>
    <property type="match status" value="2"/>
</dbReference>
<dbReference type="GO" id="GO:0008233">
    <property type="term" value="F:peptidase activity"/>
    <property type="evidence" value="ECO:0007669"/>
    <property type="project" value="UniProtKB-KW"/>
</dbReference>
<proteinExistence type="inferred from homology"/>
<dbReference type="NCBIfam" id="TIGR00054">
    <property type="entry name" value="RIP metalloprotease RseP"/>
    <property type="match status" value="1"/>
</dbReference>
<keyword evidence="7 11" id="KW-0862">Zinc</keyword>
<evidence type="ECO:0000313" key="13">
    <source>
        <dbReference type="EMBL" id="MDR7089862.1"/>
    </source>
</evidence>
<dbReference type="InterPro" id="IPR036034">
    <property type="entry name" value="PDZ_sf"/>
</dbReference>
<dbReference type="InterPro" id="IPR041489">
    <property type="entry name" value="PDZ_6"/>
</dbReference>
<dbReference type="SUPFAM" id="SSF50156">
    <property type="entry name" value="PDZ domain-like"/>
    <property type="match status" value="2"/>
</dbReference>
<dbReference type="InterPro" id="IPR001478">
    <property type="entry name" value="PDZ"/>
</dbReference>
<feature type="domain" description="PDZ" evidence="12">
    <location>
        <begin position="197"/>
        <end position="251"/>
    </location>
</feature>
<evidence type="ECO:0000256" key="8">
    <source>
        <dbReference type="ARBA" id="ARBA00022989"/>
    </source>
</evidence>
<dbReference type="PROSITE" id="PS50106">
    <property type="entry name" value="PDZ"/>
    <property type="match status" value="1"/>
</dbReference>
<evidence type="ECO:0000259" key="12">
    <source>
        <dbReference type="PROSITE" id="PS50106"/>
    </source>
</evidence>
<dbReference type="Pfam" id="PF17820">
    <property type="entry name" value="PDZ_6"/>
    <property type="match status" value="2"/>
</dbReference>
<evidence type="ECO:0000256" key="6">
    <source>
        <dbReference type="ARBA" id="ARBA00022801"/>
    </source>
</evidence>
<gene>
    <name evidence="13" type="ORF">J2X05_001884</name>
</gene>
<keyword evidence="10 11" id="KW-0472">Membrane</keyword>
<evidence type="ECO:0000256" key="10">
    <source>
        <dbReference type="ARBA" id="ARBA00023136"/>
    </source>
</evidence>
<accession>A0ABU1UXC8</accession>
<dbReference type="GO" id="GO:0006508">
    <property type="term" value="P:proteolysis"/>
    <property type="evidence" value="ECO:0007669"/>
    <property type="project" value="UniProtKB-KW"/>
</dbReference>
<evidence type="ECO:0000256" key="2">
    <source>
        <dbReference type="ARBA" id="ARBA00004141"/>
    </source>
</evidence>
<keyword evidence="4 13" id="KW-0645">Protease</keyword>
<keyword evidence="8 11" id="KW-1133">Transmembrane helix</keyword>
<comment type="similarity">
    <text evidence="3 11">Belongs to the peptidase M50B family.</text>
</comment>
<feature type="transmembrane region" description="Helical" evidence="11">
    <location>
        <begin position="97"/>
        <end position="119"/>
    </location>
</feature>
<keyword evidence="9 11" id="KW-0482">Metalloprotease</keyword>
<evidence type="ECO:0000256" key="11">
    <source>
        <dbReference type="RuleBase" id="RU362031"/>
    </source>
</evidence>
<reference evidence="13 14" key="1">
    <citation type="submission" date="2023-07" db="EMBL/GenBank/DDBJ databases">
        <title>Sorghum-associated microbial communities from plants grown in Nebraska, USA.</title>
        <authorList>
            <person name="Schachtman D."/>
        </authorList>
    </citation>
    <scope>NUCLEOTIDE SEQUENCE [LARGE SCALE GENOMIC DNA]</scope>
    <source>
        <strain evidence="13 14">BE190</strain>
    </source>
</reference>
<keyword evidence="6 11" id="KW-0378">Hydrolase</keyword>
<dbReference type="Gene3D" id="2.30.42.10">
    <property type="match status" value="2"/>
</dbReference>
<sequence>MELIQTIVSFLVALLILVSIHEFGHFYVARRCGVKVHRFSIGFGKVLWSWRDKQGTEYALAALPLGGYVKMLDEREGDVAPEERHLAFNNKTVWQRIAIVAAGPLANFLLAILLFWFLLLQGQRDLIPVIDKVEPGSVAAQAGLESGQEIIAVDGEPTPTWQALNKALLNRLGETGKISFKVAYPDSQFNYESEAHLVEWLRDAADPNPIEGLGITLYLPKIPPIVGEVLTASPAEKAGLKEGDKILKVDDLVIDDWQTWVEYVRKHPGNALQVNFERDAQILQVTLIPESVEEDGQRLGRIGVGVKAYTIPEDMIRSYDYSISGAFVAGVNKTWETSGFVLLSVKKLILGEISTKNLSGPITIAKVAGSSAESGLRSFIGFVALLSVFLAVFNLLPIPVLDGGHLFYYLIEVIKRKPVSDRVQMLGYQVGLFLVISLSILALYNDIMRL</sequence>
<dbReference type="SMART" id="SM00228">
    <property type="entry name" value="PDZ"/>
    <property type="match status" value="2"/>
</dbReference>
<evidence type="ECO:0000256" key="1">
    <source>
        <dbReference type="ARBA" id="ARBA00001947"/>
    </source>
</evidence>
<dbReference type="RefSeq" id="WP_310071650.1">
    <property type="nucleotide sequence ID" value="NZ_JAVDVX010000003.1"/>
</dbReference>
<feature type="transmembrane region" description="Helical" evidence="11">
    <location>
        <begin position="6"/>
        <end position="28"/>
    </location>
</feature>
<comment type="subcellular location">
    <subcellularLocation>
        <location evidence="2">Membrane</location>
        <topology evidence="2">Multi-pass membrane protein</topology>
    </subcellularLocation>
</comment>
<dbReference type="EC" id="3.4.24.-" evidence="11"/>